<dbReference type="EMBL" id="JAHLQT010015640">
    <property type="protein sequence ID" value="KAG7169686.1"/>
    <property type="molecule type" value="Genomic_DNA"/>
</dbReference>
<dbReference type="GO" id="GO:0005634">
    <property type="term" value="C:nucleus"/>
    <property type="evidence" value="ECO:0007669"/>
    <property type="project" value="UniProtKB-SubCell"/>
</dbReference>
<dbReference type="PROSITE" id="PS00027">
    <property type="entry name" value="HOMEOBOX_1"/>
    <property type="match status" value="1"/>
</dbReference>
<evidence type="ECO:0000313" key="9">
    <source>
        <dbReference type="EMBL" id="KAG7169686.1"/>
    </source>
</evidence>
<dbReference type="PROSITE" id="PS50071">
    <property type="entry name" value="HOMEOBOX_2"/>
    <property type="match status" value="1"/>
</dbReference>
<feature type="region of interest" description="Disordered" evidence="7">
    <location>
        <begin position="120"/>
        <end position="142"/>
    </location>
</feature>
<feature type="region of interest" description="Disordered" evidence="7">
    <location>
        <begin position="387"/>
        <end position="414"/>
    </location>
</feature>
<keyword evidence="10" id="KW-1185">Reference proteome</keyword>
<feature type="domain" description="Homeobox" evidence="8">
    <location>
        <begin position="423"/>
        <end position="483"/>
    </location>
</feature>
<evidence type="ECO:0000256" key="6">
    <source>
        <dbReference type="RuleBase" id="RU000682"/>
    </source>
</evidence>
<comment type="subcellular location">
    <subcellularLocation>
        <location evidence="1 5 6">Nucleus</location>
    </subcellularLocation>
</comment>
<feature type="DNA-binding region" description="Homeobox" evidence="5">
    <location>
        <begin position="425"/>
        <end position="484"/>
    </location>
</feature>
<organism evidence="9 10">
    <name type="scientific">Homarus americanus</name>
    <name type="common">American lobster</name>
    <dbReference type="NCBI Taxonomy" id="6706"/>
    <lineage>
        <taxon>Eukaryota</taxon>
        <taxon>Metazoa</taxon>
        <taxon>Ecdysozoa</taxon>
        <taxon>Arthropoda</taxon>
        <taxon>Crustacea</taxon>
        <taxon>Multicrustacea</taxon>
        <taxon>Malacostraca</taxon>
        <taxon>Eumalacostraca</taxon>
        <taxon>Eucarida</taxon>
        <taxon>Decapoda</taxon>
        <taxon>Pleocyemata</taxon>
        <taxon>Astacidea</taxon>
        <taxon>Nephropoidea</taxon>
        <taxon>Nephropidae</taxon>
        <taxon>Homarus</taxon>
    </lineage>
</organism>
<evidence type="ECO:0000256" key="5">
    <source>
        <dbReference type="PROSITE-ProRule" id="PRU00108"/>
    </source>
</evidence>
<keyword evidence="3 5" id="KW-0371">Homeobox</keyword>
<dbReference type="InterPro" id="IPR009057">
    <property type="entry name" value="Homeodomain-like_sf"/>
</dbReference>
<dbReference type="GO" id="GO:0030154">
    <property type="term" value="P:cell differentiation"/>
    <property type="evidence" value="ECO:0007669"/>
    <property type="project" value="TreeGrafter"/>
</dbReference>
<gene>
    <name evidence="9" type="primary">hhex-L1</name>
    <name evidence="9" type="ORF">Hamer_G013309</name>
</gene>
<evidence type="ECO:0000256" key="2">
    <source>
        <dbReference type="ARBA" id="ARBA00023125"/>
    </source>
</evidence>
<dbReference type="Proteomes" id="UP000747542">
    <property type="component" value="Unassembled WGS sequence"/>
</dbReference>
<protein>
    <submittedName>
        <fullName evidence="9">Hematopoietically-expressed homeobox protein HHEX-like 1</fullName>
    </submittedName>
</protein>
<dbReference type="GO" id="GO:0000981">
    <property type="term" value="F:DNA-binding transcription factor activity, RNA polymerase II-specific"/>
    <property type="evidence" value="ECO:0007669"/>
    <property type="project" value="InterPro"/>
</dbReference>
<keyword evidence="4 5" id="KW-0539">Nucleus</keyword>
<evidence type="ECO:0000256" key="4">
    <source>
        <dbReference type="ARBA" id="ARBA00023242"/>
    </source>
</evidence>
<dbReference type="GO" id="GO:0000978">
    <property type="term" value="F:RNA polymerase II cis-regulatory region sequence-specific DNA binding"/>
    <property type="evidence" value="ECO:0007669"/>
    <property type="project" value="TreeGrafter"/>
</dbReference>
<dbReference type="Pfam" id="PF00046">
    <property type="entry name" value="Homeodomain"/>
    <property type="match status" value="1"/>
</dbReference>
<evidence type="ECO:0000256" key="7">
    <source>
        <dbReference type="SAM" id="MobiDB-lite"/>
    </source>
</evidence>
<dbReference type="InterPro" id="IPR017970">
    <property type="entry name" value="Homeobox_CS"/>
</dbReference>
<keyword evidence="2 5" id="KW-0238">DNA-binding</keyword>
<comment type="caution">
    <text evidence="9">The sequence shown here is derived from an EMBL/GenBank/DDBJ whole genome shotgun (WGS) entry which is preliminary data.</text>
</comment>
<dbReference type="PANTHER" id="PTHR24324:SF5">
    <property type="entry name" value="HEMATOPOIETICALLY-EXPRESSED HOMEOBOX PROTEIN HHEX"/>
    <property type="match status" value="1"/>
</dbReference>
<evidence type="ECO:0000256" key="3">
    <source>
        <dbReference type="ARBA" id="ARBA00023155"/>
    </source>
</evidence>
<evidence type="ECO:0000256" key="1">
    <source>
        <dbReference type="ARBA" id="ARBA00004123"/>
    </source>
</evidence>
<proteinExistence type="predicted"/>
<dbReference type="CDD" id="cd00086">
    <property type="entry name" value="homeodomain"/>
    <property type="match status" value="1"/>
</dbReference>
<evidence type="ECO:0000313" key="10">
    <source>
        <dbReference type="Proteomes" id="UP000747542"/>
    </source>
</evidence>
<accession>A0A8J5MZZ6</accession>
<feature type="compositionally biased region" description="Basic residues" evidence="7">
    <location>
        <begin position="122"/>
        <end position="131"/>
    </location>
</feature>
<name>A0A8J5MZZ6_HOMAM</name>
<dbReference type="Gene3D" id="1.10.10.60">
    <property type="entry name" value="Homeodomain-like"/>
    <property type="match status" value="1"/>
</dbReference>
<dbReference type="InterPro" id="IPR051000">
    <property type="entry name" value="Homeobox_DNA-bind_prot"/>
</dbReference>
<reference evidence="9" key="1">
    <citation type="journal article" date="2021" name="Sci. Adv.">
        <title>The American lobster genome reveals insights on longevity, neural, and immune adaptations.</title>
        <authorList>
            <person name="Polinski J.M."/>
            <person name="Zimin A.V."/>
            <person name="Clark K.F."/>
            <person name="Kohn A.B."/>
            <person name="Sadowski N."/>
            <person name="Timp W."/>
            <person name="Ptitsyn A."/>
            <person name="Khanna P."/>
            <person name="Romanova D.Y."/>
            <person name="Williams P."/>
            <person name="Greenwood S.J."/>
            <person name="Moroz L.L."/>
            <person name="Walt D.R."/>
            <person name="Bodnar A.G."/>
        </authorList>
    </citation>
    <scope>NUCLEOTIDE SEQUENCE</scope>
    <source>
        <strain evidence="9">GMGI-L3</strain>
    </source>
</reference>
<dbReference type="AlphaFoldDB" id="A0A8J5MZZ6"/>
<feature type="compositionally biased region" description="Polar residues" evidence="7">
    <location>
        <begin position="132"/>
        <end position="142"/>
    </location>
</feature>
<dbReference type="PANTHER" id="PTHR24324">
    <property type="entry name" value="HOMEOBOX PROTEIN HHEX"/>
    <property type="match status" value="1"/>
</dbReference>
<dbReference type="InterPro" id="IPR001356">
    <property type="entry name" value="HD"/>
</dbReference>
<dbReference type="SMART" id="SM00389">
    <property type="entry name" value="HOX"/>
    <property type="match status" value="1"/>
</dbReference>
<evidence type="ECO:0000259" key="8">
    <source>
        <dbReference type="PROSITE" id="PS50071"/>
    </source>
</evidence>
<dbReference type="SUPFAM" id="SSF46689">
    <property type="entry name" value="Homeodomain-like"/>
    <property type="match status" value="1"/>
</dbReference>
<sequence length="489" mass="54522">MFTIESILSCPSARSSSSLPIPCRPRDVESSVPTSPPSTVSCCPYITVDSTIPTSLHADDTTPLARFIIFYIKNGSTYNNGVLTSNTLLHLYHPARRHELHPVAPSCRPHRQRFLALLQRQQPHRRPKPRYHTSSSSSPYALVNTPTKFTGRNLPPVGEAMTPFTAAPSLPHQAHLTSSCRGVEAHPSPPQLFQDQFTTNDKREMRSDYGHSSPEWRYLSSDGRHSCLDSGFSSPDFASPSPPKCRHPSLRCGGLRDNCSCLVSQVGDTPPLPVFSPLPTSSLSPVRPSLSVQPPVPFHTPLLVHAPLSNRSPFPVRPSLYFRNDLPARAPFPVHNNLPIRLPLSVPNDLPVRAPMHIRGPFPAVPSSVERIPVPQVDVDAKMMTRVRSETERGGGDQVSQTDRGATLHKETDGHRTCSLPYRFSVKGQVRFTCDQTSQLEAWFSRHKYITPPQRKTIARDLNLQERQVITWFQNRRAKVKRLKAQVSS</sequence>